<evidence type="ECO:0000256" key="10">
    <source>
        <dbReference type="RuleBase" id="RU003706"/>
    </source>
</evidence>
<dbReference type="Gene3D" id="3.90.550.10">
    <property type="entry name" value="Spore Coat Polysaccharide Biosynthesis Protein SpsA, Chain A"/>
    <property type="match status" value="1"/>
</dbReference>
<sequence length="315" mass="34997">MKKKDITNECENTSLTQITTDTSTCYKGIVLAGGSGTRLYPITKGVSKQLLPVYDKPMIYYPLSVLMLAGINDILVITTPEDNASFIRLLGDGSDFGINLTYEIQESPDGLAQAFIIGEEFIGDDPVCLVLGDNLFWGQGFSPMLKKAAEKNVGATVFGYQVQDPERFGVVDFDENMKALSIEEKPTNPKSNFAVTGLYFYDNSVVDIAKNIQPSDRGELEISSINQAYLEKGLLEVELLGRGFAWLDTGTHETLLDSAMFVETIERRQGYKIACLEEIAFNNNWLTVQQIKELAEPMMKNSYGRYLVELIKGSK</sequence>
<dbReference type="STRING" id="225848.Sps_03729"/>
<reference evidence="12 13" key="1">
    <citation type="submission" date="2016-03" db="EMBL/GenBank/DDBJ databases">
        <title>Complete genome sequence of Shewanella psychrophila WP2, a deep sea bacterium isolated from west Pacific sediment.</title>
        <authorList>
            <person name="Xu G."/>
            <person name="Jian H."/>
        </authorList>
    </citation>
    <scope>NUCLEOTIDE SEQUENCE [LARGE SCALE GENOMIC DNA]</scope>
    <source>
        <strain evidence="12 13">WP2</strain>
    </source>
</reference>
<name>A0A1S6HTG2_9GAMM</name>
<keyword evidence="13" id="KW-1185">Reference proteome</keyword>
<dbReference type="FunFam" id="3.90.550.10:FF:000023">
    <property type="entry name" value="Glucose-1-phosphate thymidylyltransferase"/>
    <property type="match status" value="1"/>
</dbReference>
<protein>
    <recommendedName>
        <fullName evidence="3 10">Glucose-1-phosphate thymidylyltransferase</fullName>
        <ecNumber evidence="3 10">2.7.7.24</ecNumber>
    </recommendedName>
</protein>
<dbReference type="AlphaFoldDB" id="A0A1S6HTG2"/>
<keyword evidence="7 10" id="KW-0460">Magnesium</keyword>
<evidence type="ECO:0000256" key="2">
    <source>
        <dbReference type="ARBA" id="ARBA00010480"/>
    </source>
</evidence>
<dbReference type="KEGG" id="spsw:Sps_03729"/>
<evidence type="ECO:0000256" key="3">
    <source>
        <dbReference type="ARBA" id="ARBA00012461"/>
    </source>
</evidence>
<dbReference type="Proteomes" id="UP000189545">
    <property type="component" value="Chromosome"/>
</dbReference>
<dbReference type="InterPro" id="IPR005835">
    <property type="entry name" value="NTP_transferase_dom"/>
</dbReference>
<evidence type="ECO:0000256" key="6">
    <source>
        <dbReference type="ARBA" id="ARBA00022723"/>
    </source>
</evidence>
<dbReference type="CDD" id="cd02538">
    <property type="entry name" value="G1P_TT_short"/>
    <property type="match status" value="1"/>
</dbReference>
<dbReference type="InterPro" id="IPR005907">
    <property type="entry name" value="G1P_thy_trans_s"/>
</dbReference>
<comment type="similarity">
    <text evidence="2 10">Belongs to the glucose-1-phosphate thymidylyltransferase family.</text>
</comment>
<dbReference type="EMBL" id="CP014782">
    <property type="protein sequence ID" value="AQS38847.1"/>
    <property type="molecule type" value="Genomic_DNA"/>
</dbReference>
<dbReference type="GO" id="GO:0046872">
    <property type="term" value="F:metal ion binding"/>
    <property type="evidence" value="ECO:0007669"/>
    <property type="project" value="UniProtKB-KW"/>
</dbReference>
<evidence type="ECO:0000256" key="1">
    <source>
        <dbReference type="ARBA" id="ARBA00001946"/>
    </source>
</evidence>
<comment type="function">
    <text evidence="8 10">Catalyzes the formation of dTDP-glucose, from dTTP and glucose 1-phosphate, as well as its pyrophosphorolysis.</text>
</comment>
<evidence type="ECO:0000256" key="7">
    <source>
        <dbReference type="ARBA" id="ARBA00022842"/>
    </source>
</evidence>
<dbReference type="RefSeq" id="WP_077753825.1">
    <property type="nucleotide sequence ID" value="NZ_CP014782.1"/>
</dbReference>
<keyword evidence="5 10" id="KW-0548">Nucleotidyltransferase</keyword>
<dbReference type="PANTHER" id="PTHR43532:SF4">
    <property type="entry name" value="GLUCOSE-1-PHOSPHATE THYMIDYLYLTRANSFERASE 2"/>
    <property type="match status" value="1"/>
</dbReference>
<evidence type="ECO:0000313" key="12">
    <source>
        <dbReference type="EMBL" id="AQS38847.1"/>
    </source>
</evidence>
<dbReference type="SUPFAM" id="SSF53448">
    <property type="entry name" value="Nucleotide-diphospho-sugar transferases"/>
    <property type="match status" value="1"/>
</dbReference>
<evidence type="ECO:0000256" key="8">
    <source>
        <dbReference type="ARBA" id="ARBA00037065"/>
    </source>
</evidence>
<keyword evidence="4 10" id="KW-0808">Transferase</keyword>
<evidence type="ECO:0000313" key="13">
    <source>
        <dbReference type="Proteomes" id="UP000189545"/>
    </source>
</evidence>
<evidence type="ECO:0000259" key="11">
    <source>
        <dbReference type="Pfam" id="PF00483"/>
    </source>
</evidence>
<dbReference type="OrthoDB" id="9803871at2"/>
<evidence type="ECO:0000256" key="4">
    <source>
        <dbReference type="ARBA" id="ARBA00022679"/>
    </source>
</evidence>
<accession>A0A1S6HTG2</accession>
<feature type="domain" description="Nucleotidyl transferase" evidence="11">
    <location>
        <begin position="27"/>
        <end position="263"/>
    </location>
</feature>
<dbReference type="EC" id="2.7.7.24" evidence="3 10"/>
<dbReference type="GO" id="GO:0008879">
    <property type="term" value="F:glucose-1-phosphate thymidylyltransferase activity"/>
    <property type="evidence" value="ECO:0007669"/>
    <property type="project" value="UniProtKB-EC"/>
</dbReference>
<comment type="cofactor">
    <cofactor evidence="1">
        <name>Mg(2+)</name>
        <dbReference type="ChEBI" id="CHEBI:18420"/>
    </cofactor>
</comment>
<keyword evidence="6 10" id="KW-0479">Metal-binding</keyword>
<evidence type="ECO:0000256" key="9">
    <source>
        <dbReference type="ARBA" id="ARBA00049336"/>
    </source>
</evidence>
<dbReference type="NCBIfam" id="TIGR01207">
    <property type="entry name" value="rmlA"/>
    <property type="match status" value="1"/>
</dbReference>
<evidence type="ECO:0000256" key="5">
    <source>
        <dbReference type="ARBA" id="ARBA00022695"/>
    </source>
</evidence>
<dbReference type="Pfam" id="PF00483">
    <property type="entry name" value="NTP_transferase"/>
    <property type="match status" value="1"/>
</dbReference>
<gene>
    <name evidence="12" type="ORF">Sps_03729</name>
</gene>
<organism evidence="12 13">
    <name type="scientific">Shewanella psychrophila</name>
    <dbReference type="NCBI Taxonomy" id="225848"/>
    <lineage>
        <taxon>Bacteria</taxon>
        <taxon>Pseudomonadati</taxon>
        <taxon>Pseudomonadota</taxon>
        <taxon>Gammaproteobacteria</taxon>
        <taxon>Alteromonadales</taxon>
        <taxon>Shewanellaceae</taxon>
        <taxon>Shewanella</taxon>
    </lineage>
</organism>
<proteinExistence type="inferred from homology"/>
<comment type="catalytic activity">
    <reaction evidence="9 10">
        <text>dTTP + alpha-D-glucose 1-phosphate + H(+) = dTDP-alpha-D-glucose + diphosphate</text>
        <dbReference type="Rhea" id="RHEA:15225"/>
        <dbReference type="ChEBI" id="CHEBI:15378"/>
        <dbReference type="ChEBI" id="CHEBI:33019"/>
        <dbReference type="ChEBI" id="CHEBI:37568"/>
        <dbReference type="ChEBI" id="CHEBI:57477"/>
        <dbReference type="ChEBI" id="CHEBI:58601"/>
        <dbReference type="EC" id="2.7.7.24"/>
    </reaction>
</comment>
<dbReference type="PANTHER" id="PTHR43532">
    <property type="entry name" value="GLUCOSE-1-PHOSPHATE THYMIDYLYLTRANSFERASE"/>
    <property type="match status" value="1"/>
</dbReference>
<dbReference type="InterPro" id="IPR029044">
    <property type="entry name" value="Nucleotide-diphossugar_trans"/>
</dbReference>